<organism evidence="2 3">
    <name type="scientific">Bordetella ansorpii</name>
    <dbReference type="NCBI Taxonomy" id="288768"/>
    <lineage>
        <taxon>Bacteria</taxon>
        <taxon>Pseudomonadati</taxon>
        <taxon>Pseudomonadota</taxon>
        <taxon>Betaproteobacteria</taxon>
        <taxon>Burkholderiales</taxon>
        <taxon>Alcaligenaceae</taxon>
        <taxon>Bordetella</taxon>
    </lineage>
</organism>
<keyword evidence="1" id="KW-0812">Transmembrane</keyword>
<evidence type="ECO:0000256" key="1">
    <source>
        <dbReference type="SAM" id="Phobius"/>
    </source>
</evidence>
<reference evidence="2 3" key="1">
    <citation type="submission" date="2016-03" db="EMBL/GenBank/DDBJ databases">
        <authorList>
            <consortium name="Pathogen Informatics"/>
        </authorList>
    </citation>
    <scope>NUCLEOTIDE SEQUENCE [LARGE SCALE GENOMIC DNA]</scope>
    <source>
        <strain evidence="2 3">NCTC13364</strain>
    </source>
</reference>
<protein>
    <submittedName>
        <fullName evidence="2">Uncharacterized protein</fullName>
    </submittedName>
</protein>
<name>A0A157Q8Y2_9BORD</name>
<dbReference type="AlphaFoldDB" id="A0A157Q8Y2"/>
<feature type="transmembrane region" description="Helical" evidence="1">
    <location>
        <begin position="35"/>
        <end position="53"/>
    </location>
</feature>
<dbReference type="OrthoDB" id="4566180at2"/>
<dbReference type="EMBL" id="FKBS01000017">
    <property type="protein sequence ID" value="SAI42322.1"/>
    <property type="molecule type" value="Genomic_DNA"/>
</dbReference>
<evidence type="ECO:0000313" key="3">
    <source>
        <dbReference type="Proteomes" id="UP000077037"/>
    </source>
</evidence>
<evidence type="ECO:0000313" key="2">
    <source>
        <dbReference type="EMBL" id="SAI42322.1"/>
    </source>
</evidence>
<dbReference type="Proteomes" id="UP000077037">
    <property type="component" value="Unassembled WGS sequence"/>
</dbReference>
<dbReference type="RefSeq" id="WP_066415532.1">
    <property type="nucleotide sequence ID" value="NZ_FKBS01000017.1"/>
</dbReference>
<gene>
    <name evidence="2" type="ORF">SAMEA1982600_03399</name>
</gene>
<proteinExistence type="predicted"/>
<keyword evidence="1" id="KW-1133">Transmembrane helix</keyword>
<accession>A0A157Q8Y2</accession>
<sequence>MQWVKYLFRIPLCVFLVWSAWSLHAQRYEESVAMLLTALFLAGMYHFVLSAHIRQEALMKRLDTDGLRVQATILGVEATSTYLNEVPVMRVKVKYVAAGKEHIHEIRQPIAYQALSYLQLGKRIPILVDPKRTEQFVLQF</sequence>
<keyword evidence="1" id="KW-0472">Membrane</keyword>